<evidence type="ECO:0000313" key="2">
    <source>
        <dbReference type="EMBL" id="JAS05995.1"/>
    </source>
</evidence>
<feature type="domain" description="Peptidase M13 N-terminal" evidence="1">
    <location>
        <begin position="1"/>
        <end position="132"/>
    </location>
</feature>
<feature type="non-terminal residue" evidence="2">
    <location>
        <position position="141"/>
    </location>
</feature>
<dbReference type="SUPFAM" id="SSF55486">
    <property type="entry name" value="Metalloproteases ('zincins'), catalytic domain"/>
    <property type="match status" value="1"/>
</dbReference>
<name>A0A1B6BYE7_9HEMI</name>
<dbReference type="AlphaFoldDB" id="A0A1B6BYE7"/>
<feature type="non-terminal residue" evidence="2">
    <location>
        <position position="1"/>
    </location>
</feature>
<dbReference type="EMBL" id="GEDC01031303">
    <property type="protein sequence ID" value="JAS05995.1"/>
    <property type="molecule type" value="Transcribed_RNA"/>
</dbReference>
<evidence type="ECO:0000259" key="1">
    <source>
        <dbReference type="Pfam" id="PF05649"/>
    </source>
</evidence>
<dbReference type="InterPro" id="IPR042089">
    <property type="entry name" value="Peptidase_M13_dom_2"/>
</dbReference>
<organism evidence="2">
    <name type="scientific">Clastoptera arizonana</name>
    <name type="common">Arizona spittle bug</name>
    <dbReference type="NCBI Taxonomy" id="38151"/>
    <lineage>
        <taxon>Eukaryota</taxon>
        <taxon>Metazoa</taxon>
        <taxon>Ecdysozoa</taxon>
        <taxon>Arthropoda</taxon>
        <taxon>Hexapoda</taxon>
        <taxon>Insecta</taxon>
        <taxon>Pterygota</taxon>
        <taxon>Neoptera</taxon>
        <taxon>Paraneoptera</taxon>
        <taxon>Hemiptera</taxon>
        <taxon>Auchenorrhyncha</taxon>
        <taxon>Cercopoidea</taxon>
        <taxon>Clastopteridae</taxon>
        <taxon>Clastoptera</taxon>
    </lineage>
</organism>
<dbReference type="InterPro" id="IPR008753">
    <property type="entry name" value="Peptidase_M13_N"/>
</dbReference>
<dbReference type="GO" id="GO:0006508">
    <property type="term" value="P:proteolysis"/>
    <property type="evidence" value="ECO:0007669"/>
    <property type="project" value="InterPro"/>
</dbReference>
<gene>
    <name evidence="2" type="ORF">g.2232</name>
</gene>
<protein>
    <recommendedName>
        <fullName evidence="1">Peptidase M13 N-terminal domain-containing protein</fullName>
    </recommendedName>
</protein>
<sequence length="141" mass="16265">PDRKNSNNTSIVVDQPSLVLPRSMLINTVLYKQHLDAYVQWISQSALLVTKHIGENVTLEDIKTDAVDLVNFEIEIAKITAPTEMRRNANRTYNPMTLRQLQKWTDSAASNYLTSDKPIDWLQLVQNLFKNTDHSFEYSEK</sequence>
<accession>A0A1B6BYE7</accession>
<reference evidence="2" key="1">
    <citation type="submission" date="2015-12" db="EMBL/GenBank/DDBJ databases">
        <title>De novo transcriptome assembly of four potential Pierce s Disease insect vectors from Arizona vineyards.</title>
        <authorList>
            <person name="Tassone E.E."/>
        </authorList>
    </citation>
    <scope>NUCLEOTIDE SEQUENCE</scope>
</reference>
<dbReference type="Pfam" id="PF05649">
    <property type="entry name" value="Peptidase_M13_N"/>
    <property type="match status" value="1"/>
</dbReference>
<proteinExistence type="predicted"/>
<dbReference type="Gene3D" id="1.10.1380.10">
    <property type="entry name" value="Neutral endopeptidase , domain2"/>
    <property type="match status" value="1"/>
</dbReference>